<dbReference type="PANTHER" id="PTHR13257:SF0">
    <property type="entry name" value="NUCLEAR PORE COMPLEX PROTEIN NUP88"/>
    <property type="match status" value="1"/>
</dbReference>
<reference evidence="9 10" key="1">
    <citation type="journal article" date="2015" name="Environ. Microbiol.">
        <title>Metagenome sequence of Elaphomyces granulatus from sporocarp tissue reveals Ascomycota ectomycorrhizal fingerprints of genome expansion and a Proteobacteria-rich microbiome.</title>
        <authorList>
            <person name="Quandt C.A."/>
            <person name="Kohler A."/>
            <person name="Hesse C.N."/>
            <person name="Sharpton T.J."/>
            <person name="Martin F."/>
            <person name="Spatafora J.W."/>
        </authorList>
    </citation>
    <scope>NUCLEOTIDE SEQUENCE [LARGE SCALE GENOMIC DNA]</scope>
    <source>
        <strain evidence="9 10">OSC145934</strain>
    </source>
</reference>
<gene>
    <name evidence="9" type="ORF">Egran_06083</name>
</gene>
<keyword evidence="4" id="KW-0653">Protein transport</keyword>
<keyword evidence="3" id="KW-0509">mRNA transport</keyword>
<evidence type="ECO:0000313" key="9">
    <source>
        <dbReference type="EMBL" id="OXV06148.1"/>
    </source>
</evidence>
<dbReference type="PANTHER" id="PTHR13257">
    <property type="entry name" value="NUCLEOPORIN NUP84-RELATED"/>
    <property type="match status" value="1"/>
</dbReference>
<sequence>MLEAINHTPPWLCRSSGASLFASNLRLPPQKDSYEGPQRCLAKRGTEIFVVVDNELRWSNLVTLKDQWESVTKPKGNASGDSVPNCAKKAAYRILIIPVYGKIKQLIVSPNGVFMAIITPHTVHISVLPDESHLSGNESSPIRLKTYQLGPTTHVIPDSPVVSALWHPLGVHNNLGGCILTVTADAAVRVWELDRNNSWSFDQPTLAIDLKKLVDGISSDEDFSPSGFGENKGFSADSFDMEVASACFGGSGHAGENAWAPMTLWVAMRPGDIYALCPLLPSRWQAPSTSIPSLSATIIPKLGVVEEESGELTDELMACRQQYEWLREIDSQEPIPTTQDSSAWPNTDILNRPSKPGAIPRLQGPFLFDAEQMDNSDFADLHVIPTKLDMDDLMTGEDYEGLLEENEEGGCSVTVICISTTSGRLYVSLEINGVEGQWLPKAKKDTFKPFESKPCDLVLLESHKLVRGPLLESKLWPMFTKDVHSRYSFFVTTTNNVAFISLSTWIHRLEAELQSKDIVKSAFRLGILCDGPISTRELIIQLDISEVSSSEGSRLSASLVYSDFDLGYLLLTYRRWRPYATILEAPNDAALMTLSDLSLLELDSSHRHPPITPSRRPPYQVPAIVYSENPMTNFVEKHVPHVQRPALREQVRLSPLNLDLMAAVHRVLSAHTNTFERAVLDLSRRHERLQIEMRDQFRQIADIAERILDIPGEVCQGGQRKRSDEALDKRVEAAKQRQEQLLRRYDSIKSSVSKLGGRPLNEKEIAWISEVQALSDSVKDEEERGDGSDTLKQRFETAEILATDLLAEAKRISVETAAVTESKTPTENLNAYPRIPQRLQKAKVVDAMRMVERESAVIDAISSRLERLNTSLQK</sequence>
<evidence type="ECO:0000256" key="5">
    <source>
        <dbReference type="ARBA" id="ARBA00023010"/>
    </source>
</evidence>
<dbReference type="OrthoDB" id="341482at2759"/>
<keyword evidence="2" id="KW-0813">Transport</keyword>
<dbReference type="GO" id="GO:0005643">
    <property type="term" value="C:nuclear pore"/>
    <property type="evidence" value="ECO:0007669"/>
    <property type="project" value="UniProtKB-SubCell"/>
</dbReference>
<evidence type="ECO:0000256" key="8">
    <source>
        <dbReference type="SAM" id="Coils"/>
    </source>
</evidence>
<keyword evidence="6" id="KW-0906">Nuclear pore complex</keyword>
<evidence type="ECO:0000313" key="10">
    <source>
        <dbReference type="Proteomes" id="UP000243515"/>
    </source>
</evidence>
<protein>
    <submittedName>
        <fullName evidence="9">Uncharacterized protein</fullName>
    </submittedName>
</protein>
<accession>A0A232LQ72</accession>
<evidence type="ECO:0000256" key="3">
    <source>
        <dbReference type="ARBA" id="ARBA00022816"/>
    </source>
</evidence>
<evidence type="ECO:0000256" key="4">
    <source>
        <dbReference type="ARBA" id="ARBA00022927"/>
    </source>
</evidence>
<dbReference type="GO" id="GO:0000056">
    <property type="term" value="P:ribosomal small subunit export from nucleus"/>
    <property type="evidence" value="ECO:0007669"/>
    <property type="project" value="InterPro"/>
</dbReference>
<keyword evidence="8" id="KW-0175">Coiled coil</keyword>
<dbReference type="GO" id="GO:0006406">
    <property type="term" value="P:mRNA export from nucleus"/>
    <property type="evidence" value="ECO:0007669"/>
    <property type="project" value="TreeGrafter"/>
</dbReference>
<comment type="caution">
    <text evidence="9">The sequence shown here is derived from an EMBL/GenBank/DDBJ whole genome shotgun (WGS) entry which is preliminary data.</text>
</comment>
<dbReference type="GO" id="GO:0006606">
    <property type="term" value="P:protein import into nucleus"/>
    <property type="evidence" value="ECO:0007669"/>
    <property type="project" value="TreeGrafter"/>
</dbReference>
<dbReference type="EMBL" id="NPHW01006065">
    <property type="protein sequence ID" value="OXV06148.1"/>
    <property type="molecule type" value="Genomic_DNA"/>
</dbReference>
<organism evidence="9 10">
    <name type="scientific">Elaphomyces granulatus</name>
    <dbReference type="NCBI Taxonomy" id="519963"/>
    <lineage>
        <taxon>Eukaryota</taxon>
        <taxon>Fungi</taxon>
        <taxon>Dikarya</taxon>
        <taxon>Ascomycota</taxon>
        <taxon>Pezizomycotina</taxon>
        <taxon>Eurotiomycetes</taxon>
        <taxon>Eurotiomycetidae</taxon>
        <taxon>Eurotiales</taxon>
        <taxon>Elaphomycetaceae</taxon>
        <taxon>Elaphomyces</taxon>
    </lineage>
</organism>
<keyword evidence="5" id="KW-0811">Translocation</keyword>
<evidence type="ECO:0000256" key="2">
    <source>
        <dbReference type="ARBA" id="ARBA00022448"/>
    </source>
</evidence>
<keyword evidence="10" id="KW-1185">Reference proteome</keyword>
<dbReference type="InterPro" id="IPR037700">
    <property type="entry name" value="NUP88/NUP82"/>
</dbReference>
<evidence type="ECO:0000256" key="1">
    <source>
        <dbReference type="ARBA" id="ARBA00004567"/>
    </source>
</evidence>
<comment type="subcellular location">
    <subcellularLocation>
        <location evidence="1">Nucleus</location>
        <location evidence="1">Nuclear pore complex</location>
    </subcellularLocation>
</comment>
<evidence type="ECO:0000256" key="7">
    <source>
        <dbReference type="ARBA" id="ARBA00023242"/>
    </source>
</evidence>
<dbReference type="AlphaFoldDB" id="A0A232LQ72"/>
<proteinExistence type="predicted"/>
<name>A0A232LQ72_9EURO</name>
<feature type="coiled-coil region" evidence="8">
    <location>
        <begin position="724"/>
        <end position="751"/>
    </location>
</feature>
<evidence type="ECO:0000256" key="6">
    <source>
        <dbReference type="ARBA" id="ARBA00023132"/>
    </source>
</evidence>
<dbReference type="GO" id="GO:0000055">
    <property type="term" value="P:ribosomal large subunit export from nucleus"/>
    <property type="evidence" value="ECO:0007669"/>
    <property type="project" value="InterPro"/>
</dbReference>
<dbReference type="Proteomes" id="UP000243515">
    <property type="component" value="Unassembled WGS sequence"/>
</dbReference>
<keyword evidence="7" id="KW-0539">Nucleus</keyword>
<dbReference type="GO" id="GO:0017056">
    <property type="term" value="F:structural constituent of nuclear pore"/>
    <property type="evidence" value="ECO:0007669"/>
    <property type="project" value="InterPro"/>
</dbReference>